<dbReference type="Proteomes" id="UP001152888">
    <property type="component" value="Unassembled WGS sequence"/>
</dbReference>
<accession>A0A9P0JNN4</accession>
<evidence type="ECO:0000313" key="2">
    <source>
        <dbReference type="Proteomes" id="UP001152888"/>
    </source>
</evidence>
<dbReference type="PANTHER" id="PTHR47326">
    <property type="entry name" value="TRANSPOSABLE ELEMENT TC3 TRANSPOSASE-LIKE PROTEIN"/>
    <property type="match status" value="1"/>
</dbReference>
<keyword evidence="2" id="KW-1185">Reference proteome</keyword>
<gene>
    <name evidence="1" type="ORF">ACAOBT_LOCUS1830</name>
</gene>
<proteinExistence type="predicted"/>
<dbReference type="InterPro" id="IPR036397">
    <property type="entry name" value="RNaseH_sf"/>
</dbReference>
<dbReference type="AlphaFoldDB" id="A0A9P0JNN4"/>
<dbReference type="EMBL" id="CAKOFQ010006668">
    <property type="protein sequence ID" value="CAH1956977.1"/>
    <property type="molecule type" value="Genomic_DNA"/>
</dbReference>
<dbReference type="OrthoDB" id="6767711at2759"/>
<reference evidence="1" key="1">
    <citation type="submission" date="2022-03" db="EMBL/GenBank/DDBJ databases">
        <authorList>
            <person name="Sayadi A."/>
        </authorList>
    </citation>
    <scope>NUCLEOTIDE SEQUENCE</scope>
</reference>
<evidence type="ECO:0000313" key="1">
    <source>
        <dbReference type="EMBL" id="CAH1956977.1"/>
    </source>
</evidence>
<sequence>MGQPGVFENTLLLKQDGAPLHYVFPVRQWLDDEFPDKCIGRRRPIESPARSPDLTPLDFLLWSHLTSIVFTPQPESLDELRQRIFESCHDIPQHVFENVREEFEHRLYHCLANNGQHFEHLLK</sequence>
<organism evidence="1 2">
    <name type="scientific">Acanthoscelides obtectus</name>
    <name type="common">Bean weevil</name>
    <name type="synonym">Bruchus obtectus</name>
    <dbReference type="NCBI Taxonomy" id="200917"/>
    <lineage>
        <taxon>Eukaryota</taxon>
        <taxon>Metazoa</taxon>
        <taxon>Ecdysozoa</taxon>
        <taxon>Arthropoda</taxon>
        <taxon>Hexapoda</taxon>
        <taxon>Insecta</taxon>
        <taxon>Pterygota</taxon>
        <taxon>Neoptera</taxon>
        <taxon>Endopterygota</taxon>
        <taxon>Coleoptera</taxon>
        <taxon>Polyphaga</taxon>
        <taxon>Cucujiformia</taxon>
        <taxon>Chrysomeloidea</taxon>
        <taxon>Chrysomelidae</taxon>
        <taxon>Bruchinae</taxon>
        <taxon>Bruchini</taxon>
        <taxon>Acanthoscelides</taxon>
    </lineage>
</organism>
<dbReference type="PANTHER" id="PTHR47326:SF1">
    <property type="entry name" value="HTH PSQ-TYPE DOMAIN-CONTAINING PROTEIN"/>
    <property type="match status" value="1"/>
</dbReference>
<dbReference type="Gene3D" id="3.30.420.10">
    <property type="entry name" value="Ribonuclease H-like superfamily/Ribonuclease H"/>
    <property type="match status" value="1"/>
</dbReference>
<name>A0A9P0JNN4_ACAOB</name>
<protein>
    <submittedName>
        <fullName evidence="1">Uncharacterized protein</fullName>
    </submittedName>
</protein>
<comment type="caution">
    <text evidence="1">The sequence shown here is derived from an EMBL/GenBank/DDBJ whole genome shotgun (WGS) entry which is preliminary data.</text>
</comment>
<dbReference type="GO" id="GO:0003676">
    <property type="term" value="F:nucleic acid binding"/>
    <property type="evidence" value="ECO:0007669"/>
    <property type="project" value="InterPro"/>
</dbReference>